<dbReference type="CDD" id="cd04301">
    <property type="entry name" value="NAT_SF"/>
    <property type="match status" value="1"/>
</dbReference>
<gene>
    <name evidence="2" type="ORF">UCDDA912_g02044</name>
</gene>
<comment type="caution">
    <text evidence="2">The sequence shown here is derived from an EMBL/GenBank/DDBJ whole genome shotgun (WGS) entry which is preliminary data.</text>
</comment>
<sequence length="238" mass="27658">MPLKLVHLESDAEFDALVRCEFAAYETPTCKLKELFFPPQGDREATIQAAVQRQTAWHRGDPTSKWLKVVDTDINDQVVAAACWHVYDEDPYAAESDEECDWFPKGEERDIGNALMGQFLTPRMTYMRKPHVFLDICFTHPAARRRGAGKLMMDWGVQQAEDRGYEAYIDATDIGRNLYRSYGFIEGEKLQFDVSQFEDTQRKRELQELLTPFEWWPMHRPVGGKYEPGKGLLPWEKQ</sequence>
<organism evidence="2 3">
    <name type="scientific">Diaporthe ampelina</name>
    <dbReference type="NCBI Taxonomy" id="1214573"/>
    <lineage>
        <taxon>Eukaryota</taxon>
        <taxon>Fungi</taxon>
        <taxon>Dikarya</taxon>
        <taxon>Ascomycota</taxon>
        <taxon>Pezizomycotina</taxon>
        <taxon>Sordariomycetes</taxon>
        <taxon>Sordariomycetidae</taxon>
        <taxon>Diaporthales</taxon>
        <taxon>Diaporthaceae</taxon>
        <taxon>Diaporthe</taxon>
    </lineage>
</organism>
<dbReference type="PANTHER" id="PTHR42791">
    <property type="entry name" value="GNAT FAMILY ACETYLTRANSFERASE"/>
    <property type="match status" value="1"/>
</dbReference>
<protein>
    <submittedName>
        <fullName evidence="2">Putative gnat family</fullName>
    </submittedName>
</protein>
<dbReference type="Proteomes" id="UP000034680">
    <property type="component" value="Unassembled WGS sequence"/>
</dbReference>
<dbReference type="EMBL" id="LCUC01000065">
    <property type="protein sequence ID" value="KKY37957.1"/>
    <property type="molecule type" value="Genomic_DNA"/>
</dbReference>
<dbReference type="GO" id="GO:0016747">
    <property type="term" value="F:acyltransferase activity, transferring groups other than amino-acyl groups"/>
    <property type="evidence" value="ECO:0007669"/>
    <property type="project" value="InterPro"/>
</dbReference>
<name>A0A0G2FUX1_9PEZI</name>
<feature type="domain" description="N-acetyltransferase" evidence="1">
    <location>
        <begin position="70"/>
        <end position="204"/>
    </location>
</feature>
<evidence type="ECO:0000313" key="2">
    <source>
        <dbReference type="EMBL" id="KKY37957.1"/>
    </source>
</evidence>
<dbReference type="Gene3D" id="3.40.630.30">
    <property type="match status" value="1"/>
</dbReference>
<dbReference type="InterPro" id="IPR000182">
    <property type="entry name" value="GNAT_dom"/>
</dbReference>
<dbReference type="PANTHER" id="PTHR42791:SF5">
    <property type="entry name" value="HYPOTHETICAL ACETYLTRANSFERASE (EUROFUNG)"/>
    <property type="match status" value="1"/>
</dbReference>
<dbReference type="STRING" id="1214573.A0A0G2FUX1"/>
<dbReference type="SUPFAM" id="SSF55729">
    <property type="entry name" value="Acyl-CoA N-acyltransferases (Nat)"/>
    <property type="match status" value="1"/>
</dbReference>
<dbReference type="InterPro" id="IPR052523">
    <property type="entry name" value="Trichothecene_AcTrans"/>
</dbReference>
<dbReference type="OrthoDB" id="410198at2759"/>
<dbReference type="InterPro" id="IPR016181">
    <property type="entry name" value="Acyl_CoA_acyltransferase"/>
</dbReference>
<proteinExistence type="predicted"/>
<keyword evidence="3" id="KW-1185">Reference proteome</keyword>
<evidence type="ECO:0000313" key="3">
    <source>
        <dbReference type="Proteomes" id="UP000034680"/>
    </source>
</evidence>
<dbReference type="AlphaFoldDB" id="A0A0G2FUX1"/>
<reference evidence="2 3" key="2">
    <citation type="submission" date="2015-05" db="EMBL/GenBank/DDBJ databases">
        <authorList>
            <person name="Morales-Cruz A."/>
            <person name="Amrine K.C."/>
            <person name="Cantu D."/>
        </authorList>
    </citation>
    <scope>NUCLEOTIDE SEQUENCE [LARGE SCALE GENOMIC DNA]</scope>
    <source>
        <strain evidence="2">DA912</strain>
    </source>
</reference>
<evidence type="ECO:0000259" key="1">
    <source>
        <dbReference type="PROSITE" id="PS51186"/>
    </source>
</evidence>
<reference evidence="2 3" key="1">
    <citation type="submission" date="2015-05" db="EMBL/GenBank/DDBJ databases">
        <title>Distinctive expansion of gene families associated with plant cell wall degradation and secondary metabolism in the genomes of grapevine trunk pathogens.</title>
        <authorList>
            <person name="Lawrence D.P."/>
            <person name="Travadon R."/>
            <person name="Rolshausen P.E."/>
            <person name="Baumgartner K."/>
        </authorList>
    </citation>
    <scope>NUCLEOTIDE SEQUENCE [LARGE SCALE GENOMIC DNA]</scope>
    <source>
        <strain evidence="2">DA912</strain>
    </source>
</reference>
<accession>A0A0G2FUX1</accession>
<dbReference type="PROSITE" id="PS51186">
    <property type="entry name" value="GNAT"/>
    <property type="match status" value="1"/>
</dbReference>
<dbReference type="Pfam" id="PF00583">
    <property type="entry name" value="Acetyltransf_1"/>
    <property type="match status" value="1"/>
</dbReference>